<evidence type="ECO:0000256" key="4">
    <source>
        <dbReference type="RuleBase" id="RU363019"/>
    </source>
</evidence>
<sequence length="220" mass="22414">MRLSTLTTTLVTGVLLLTATACGDDGTAADPGATDSAPAPDGAEVPDVDVSDVEGATLHTDRGDITVDLLSDVAPVTVANFVGLAEGAGPANPVTGEPEFYDGTIFHRVIPGFMIQGGDPEGVGTGGPGYRFQDEVGTGETFDEPGVLAMANSGPGTNGSQFFITVEPTPHLEDKHTIFGYVADDASMAVVEEISTVATGPNDKPAEDVVIESVTVHRAG</sequence>
<evidence type="ECO:0000313" key="6">
    <source>
        <dbReference type="EMBL" id="MDT0331613.1"/>
    </source>
</evidence>
<dbReference type="InterPro" id="IPR020892">
    <property type="entry name" value="Cyclophilin-type_PPIase_CS"/>
</dbReference>
<dbReference type="GO" id="GO:0003755">
    <property type="term" value="F:peptidyl-prolyl cis-trans isomerase activity"/>
    <property type="evidence" value="ECO:0007669"/>
    <property type="project" value="UniProtKB-EC"/>
</dbReference>
<feature type="signal peptide" evidence="4">
    <location>
        <begin position="1"/>
        <end position="23"/>
    </location>
</feature>
<organism evidence="6 7">
    <name type="scientific">Nocardiopsis lambiniae</name>
    <dbReference type="NCBI Taxonomy" id="3075539"/>
    <lineage>
        <taxon>Bacteria</taxon>
        <taxon>Bacillati</taxon>
        <taxon>Actinomycetota</taxon>
        <taxon>Actinomycetes</taxon>
        <taxon>Streptosporangiales</taxon>
        <taxon>Nocardiopsidaceae</taxon>
        <taxon>Nocardiopsis</taxon>
    </lineage>
</organism>
<dbReference type="PANTHER" id="PTHR45625:SF4">
    <property type="entry name" value="PEPTIDYLPROLYL ISOMERASE DOMAIN AND WD REPEAT-CONTAINING PROTEIN 1"/>
    <property type="match status" value="1"/>
</dbReference>
<keyword evidence="2 4" id="KW-0697">Rotamase</keyword>
<dbReference type="EMBL" id="JAVREP010000025">
    <property type="protein sequence ID" value="MDT0331613.1"/>
    <property type="molecule type" value="Genomic_DNA"/>
</dbReference>
<feature type="domain" description="PPIase cyclophilin-type" evidence="5">
    <location>
        <begin position="52"/>
        <end position="216"/>
    </location>
</feature>
<dbReference type="EC" id="5.2.1.8" evidence="4"/>
<evidence type="ECO:0000256" key="3">
    <source>
        <dbReference type="ARBA" id="ARBA00023235"/>
    </source>
</evidence>
<comment type="similarity">
    <text evidence="4">Belongs to the cyclophilin-type PPIase family.</text>
</comment>
<evidence type="ECO:0000313" key="7">
    <source>
        <dbReference type="Proteomes" id="UP001183390"/>
    </source>
</evidence>
<reference evidence="7" key="1">
    <citation type="submission" date="2023-07" db="EMBL/GenBank/DDBJ databases">
        <title>30 novel species of actinomycetes from the DSMZ collection.</title>
        <authorList>
            <person name="Nouioui I."/>
        </authorList>
    </citation>
    <scope>NUCLEOTIDE SEQUENCE [LARGE SCALE GENOMIC DNA]</scope>
    <source>
        <strain evidence="7">DSM 44743</strain>
    </source>
</reference>
<accession>A0ABU2MFY7</accession>
<evidence type="ECO:0000256" key="2">
    <source>
        <dbReference type="ARBA" id="ARBA00023110"/>
    </source>
</evidence>
<keyword evidence="7" id="KW-1185">Reference proteome</keyword>
<dbReference type="InterPro" id="IPR002130">
    <property type="entry name" value="Cyclophilin-type_PPIase_dom"/>
</dbReference>
<dbReference type="Pfam" id="PF00160">
    <property type="entry name" value="Pro_isomerase"/>
    <property type="match status" value="1"/>
</dbReference>
<dbReference type="PANTHER" id="PTHR45625">
    <property type="entry name" value="PEPTIDYL-PROLYL CIS-TRANS ISOMERASE-RELATED"/>
    <property type="match status" value="1"/>
</dbReference>
<feature type="chain" id="PRO_5045001818" description="Peptidyl-prolyl cis-trans isomerase" evidence="4">
    <location>
        <begin position="24"/>
        <end position="220"/>
    </location>
</feature>
<comment type="function">
    <text evidence="1 4">PPIases accelerate the folding of proteins. It catalyzes the cis-trans isomerization of proline imidic peptide bonds in oligopeptides.</text>
</comment>
<dbReference type="InterPro" id="IPR044666">
    <property type="entry name" value="Cyclophilin_A-like"/>
</dbReference>
<dbReference type="PROSITE" id="PS51257">
    <property type="entry name" value="PROKAR_LIPOPROTEIN"/>
    <property type="match status" value="1"/>
</dbReference>
<gene>
    <name evidence="6" type="ORF">RM479_24675</name>
</gene>
<evidence type="ECO:0000259" key="5">
    <source>
        <dbReference type="PROSITE" id="PS50072"/>
    </source>
</evidence>
<keyword evidence="4" id="KW-0732">Signal</keyword>
<dbReference type="PROSITE" id="PS50072">
    <property type="entry name" value="CSA_PPIASE_2"/>
    <property type="match status" value="1"/>
</dbReference>
<proteinExistence type="inferred from homology"/>
<protein>
    <recommendedName>
        <fullName evidence="4">Peptidyl-prolyl cis-trans isomerase</fullName>
        <shortName evidence="4">PPIase</shortName>
        <ecNumber evidence="4">5.2.1.8</ecNumber>
    </recommendedName>
</protein>
<name>A0ABU2MFY7_9ACTN</name>
<dbReference type="SUPFAM" id="SSF50891">
    <property type="entry name" value="Cyclophilin-like"/>
    <property type="match status" value="1"/>
</dbReference>
<dbReference type="RefSeq" id="WP_311514093.1">
    <property type="nucleotide sequence ID" value="NZ_JAVREP010000025.1"/>
</dbReference>
<dbReference type="Gene3D" id="2.40.100.10">
    <property type="entry name" value="Cyclophilin-like"/>
    <property type="match status" value="1"/>
</dbReference>
<comment type="caution">
    <text evidence="6">The sequence shown here is derived from an EMBL/GenBank/DDBJ whole genome shotgun (WGS) entry which is preliminary data.</text>
</comment>
<dbReference type="InterPro" id="IPR029000">
    <property type="entry name" value="Cyclophilin-like_dom_sf"/>
</dbReference>
<evidence type="ECO:0000256" key="1">
    <source>
        <dbReference type="ARBA" id="ARBA00002388"/>
    </source>
</evidence>
<dbReference type="PROSITE" id="PS00170">
    <property type="entry name" value="CSA_PPIASE_1"/>
    <property type="match status" value="1"/>
</dbReference>
<comment type="catalytic activity">
    <reaction evidence="4">
        <text>[protein]-peptidylproline (omega=180) = [protein]-peptidylproline (omega=0)</text>
        <dbReference type="Rhea" id="RHEA:16237"/>
        <dbReference type="Rhea" id="RHEA-COMP:10747"/>
        <dbReference type="Rhea" id="RHEA-COMP:10748"/>
        <dbReference type="ChEBI" id="CHEBI:83833"/>
        <dbReference type="ChEBI" id="CHEBI:83834"/>
        <dbReference type="EC" id="5.2.1.8"/>
    </reaction>
</comment>
<dbReference type="Proteomes" id="UP001183390">
    <property type="component" value="Unassembled WGS sequence"/>
</dbReference>
<dbReference type="PRINTS" id="PR00153">
    <property type="entry name" value="CSAPPISMRASE"/>
</dbReference>
<dbReference type="CDD" id="cd00317">
    <property type="entry name" value="cyclophilin"/>
    <property type="match status" value="1"/>
</dbReference>
<keyword evidence="3 4" id="KW-0413">Isomerase</keyword>